<keyword evidence="2" id="KW-0413">Isomerase</keyword>
<dbReference type="InterPro" id="IPR008183">
    <property type="entry name" value="Aldose_1/G6P_1-epimerase"/>
</dbReference>
<dbReference type="Proteomes" id="UP000183002">
    <property type="component" value="Unassembled WGS sequence"/>
</dbReference>
<dbReference type="GO" id="GO:0004034">
    <property type="term" value="F:aldose 1-epimerase activity"/>
    <property type="evidence" value="ECO:0007669"/>
    <property type="project" value="TreeGrafter"/>
</dbReference>
<dbReference type="GO" id="GO:0006006">
    <property type="term" value="P:glucose metabolic process"/>
    <property type="evidence" value="ECO:0007669"/>
    <property type="project" value="TreeGrafter"/>
</dbReference>
<dbReference type="PANTHER" id="PTHR10091:SF49">
    <property type="entry name" value="ALDOSE 1-EPIMERASE"/>
    <property type="match status" value="1"/>
</dbReference>
<evidence type="ECO:0000256" key="1">
    <source>
        <dbReference type="ARBA" id="ARBA00006206"/>
    </source>
</evidence>
<dbReference type="GO" id="GO:0030246">
    <property type="term" value="F:carbohydrate binding"/>
    <property type="evidence" value="ECO:0007669"/>
    <property type="project" value="InterPro"/>
</dbReference>
<dbReference type="AlphaFoldDB" id="A0A1H8EBD0"/>
<dbReference type="InterPro" id="IPR014718">
    <property type="entry name" value="GH-type_carb-bd"/>
</dbReference>
<keyword evidence="3" id="KW-0119">Carbohydrate metabolism</keyword>
<dbReference type="CDD" id="cd09019">
    <property type="entry name" value="galactose_mutarotase_like"/>
    <property type="match status" value="1"/>
</dbReference>
<sequence length="321" mass="35396">MTQITPFGHAPHGPVHQITLQNDHLTAHILTLGATLRDLRLHGHAPPLVLGFEILDPYLTQPGYFGATVGRCANRIAQGRFMLDGQPHQLDINNAPNHLHGGANGISTQIWTIADHTENTLTLTLTDAPNPYPGTLNITQTFRLTNATLDITITATTDQPTLCNIAHHSYFNLGAPDIRDHTLTINAPHHLPTQNQIPTGTLTMPRDFDFQTPRRLRDANPAIDHNFCLTPGHAPNATLRYNGLQMDLHTDQPGLQIYDAARMHTTAPGLAGHPYGPYAGLAMEPQFWPDAINHPDWAQPILRPGQTYRQSTQFTFIKGTP</sequence>
<dbReference type="SUPFAM" id="SSF74650">
    <property type="entry name" value="Galactose mutarotase-like"/>
    <property type="match status" value="1"/>
</dbReference>
<gene>
    <name evidence="4" type="ORF">SAMN05216227_1008124</name>
</gene>
<reference evidence="4 5" key="1">
    <citation type="submission" date="2016-10" db="EMBL/GenBank/DDBJ databases">
        <authorList>
            <person name="de Groot N.N."/>
        </authorList>
    </citation>
    <scope>NUCLEOTIDE SEQUENCE [LARGE SCALE GENOMIC DNA]</scope>
    <source>
        <strain evidence="4 5">CGMCC 1.10836</strain>
    </source>
</reference>
<comment type="similarity">
    <text evidence="1">Belongs to the aldose epimerase family.</text>
</comment>
<dbReference type="Pfam" id="PF01263">
    <property type="entry name" value="Aldose_epim"/>
    <property type="match status" value="1"/>
</dbReference>
<dbReference type="GO" id="GO:0033499">
    <property type="term" value="P:galactose catabolic process via UDP-galactose, Leloir pathway"/>
    <property type="evidence" value="ECO:0007669"/>
    <property type="project" value="TreeGrafter"/>
</dbReference>
<keyword evidence="5" id="KW-1185">Reference proteome</keyword>
<dbReference type="STRING" id="1077947.SAMN05216227_1008124"/>
<proteinExistence type="inferred from homology"/>
<dbReference type="Gene3D" id="2.70.98.10">
    <property type="match status" value="1"/>
</dbReference>
<dbReference type="RefSeq" id="WP_175469259.1">
    <property type="nucleotide sequence ID" value="NZ_FOCO01000008.1"/>
</dbReference>
<dbReference type="PANTHER" id="PTHR10091">
    <property type="entry name" value="ALDOSE-1-EPIMERASE"/>
    <property type="match status" value="1"/>
</dbReference>
<accession>A0A1H8EBD0</accession>
<dbReference type="EMBL" id="FOCO01000008">
    <property type="protein sequence ID" value="SEN16690.1"/>
    <property type="molecule type" value="Genomic_DNA"/>
</dbReference>
<dbReference type="InterPro" id="IPR011013">
    <property type="entry name" value="Gal_mutarotase_sf_dom"/>
</dbReference>
<protein>
    <submittedName>
        <fullName evidence="4">Aldose 1-epimerase</fullName>
    </submittedName>
</protein>
<evidence type="ECO:0000256" key="3">
    <source>
        <dbReference type="ARBA" id="ARBA00023277"/>
    </source>
</evidence>
<dbReference type="InterPro" id="IPR047215">
    <property type="entry name" value="Galactose_mutarotase-like"/>
</dbReference>
<evidence type="ECO:0000256" key="2">
    <source>
        <dbReference type="ARBA" id="ARBA00023235"/>
    </source>
</evidence>
<evidence type="ECO:0000313" key="4">
    <source>
        <dbReference type="EMBL" id="SEN16690.1"/>
    </source>
</evidence>
<evidence type="ECO:0000313" key="5">
    <source>
        <dbReference type="Proteomes" id="UP000183002"/>
    </source>
</evidence>
<name>A0A1H8EBD0_9RHOB</name>
<organism evidence="4 5">
    <name type="scientific">Pseudorhodobacter antarcticus</name>
    <dbReference type="NCBI Taxonomy" id="1077947"/>
    <lineage>
        <taxon>Bacteria</taxon>
        <taxon>Pseudomonadati</taxon>
        <taxon>Pseudomonadota</taxon>
        <taxon>Alphaproteobacteria</taxon>
        <taxon>Rhodobacterales</taxon>
        <taxon>Paracoccaceae</taxon>
        <taxon>Pseudorhodobacter</taxon>
    </lineage>
</organism>